<name>A0A164N593_9CRUS</name>
<reference evidence="1 2" key="1">
    <citation type="submission" date="2016-03" db="EMBL/GenBank/DDBJ databases">
        <title>EvidentialGene: Evidence-directed Construction of Genes on Genomes.</title>
        <authorList>
            <person name="Gilbert D.G."/>
            <person name="Choi J.-H."/>
            <person name="Mockaitis K."/>
            <person name="Colbourne J."/>
            <person name="Pfrender M."/>
        </authorList>
    </citation>
    <scope>NUCLEOTIDE SEQUENCE [LARGE SCALE GENOMIC DNA]</scope>
    <source>
        <strain evidence="1 2">Xinb3</strain>
        <tissue evidence="1">Complete organism</tissue>
    </source>
</reference>
<dbReference type="EMBL" id="LRGB01002876">
    <property type="protein sequence ID" value="KZS05657.1"/>
    <property type="molecule type" value="Genomic_DNA"/>
</dbReference>
<evidence type="ECO:0000313" key="2">
    <source>
        <dbReference type="Proteomes" id="UP000076858"/>
    </source>
</evidence>
<dbReference type="Proteomes" id="UP000076858">
    <property type="component" value="Unassembled WGS sequence"/>
</dbReference>
<dbReference type="STRING" id="35525.A0A164N593"/>
<keyword evidence="2" id="KW-1185">Reference proteome</keyword>
<accession>A0A164N593</accession>
<sequence length="184" mass="22060">MLFFGRNYLKRLPPPDEIRRVLRPLDHRLIWKASEFRVWLLFYSPIVLKHLLPPKYYKHWLILVKGMHMLLKKNVSREEIEVVRKLFFKFVSQVELLYGEDQVSYNVHLLQHVVDSDTYWGCPWAYSAFMYEDIGGTLKYTCHGSTQIGKQIFASVLKKAKARDYAKLHIFHLRKTWSKKFIID</sequence>
<evidence type="ECO:0000313" key="1">
    <source>
        <dbReference type="EMBL" id="KZS05657.1"/>
    </source>
</evidence>
<protein>
    <recommendedName>
        <fullName evidence="3">DUF4218 domain-containing protein</fullName>
    </recommendedName>
</protein>
<gene>
    <name evidence="1" type="ORF">APZ42_031094</name>
</gene>
<comment type="caution">
    <text evidence="1">The sequence shown here is derived from an EMBL/GenBank/DDBJ whole genome shotgun (WGS) entry which is preliminary data.</text>
</comment>
<dbReference type="AlphaFoldDB" id="A0A164N593"/>
<proteinExistence type="predicted"/>
<organism evidence="1 2">
    <name type="scientific">Daphnia magna</name>
    <dbReference type="NCBI Taxonomy" id="35525"/>
    <lineage>
        <taxon>Eukaryota</taxon>
        <taxon>Metazoa</taxon>
        <taxon>Ecdysozoa</taxon>
        <taxon>Arthropoda</taxon>
        <taxon>Crustacea</taxon>
        <taxon>Branchiopoda</taxon>
        <taxon>Diplostraca</taxon>
        <taxon>Cladocera</taxon>
        <taxon>Anomopoda</taxon>
        <taxon>Daphniidae</taxon>
        <taxon>Daphnia</taxon>
    </lineage>
</organism>
<evidence type="ECO:0008006" key="3">
    <source>
        <dbReference type="Google" id="ProtNLM"/>
    </source>
</evidence>
<dbReference type="OrthoDB" id="7549404at2759"/>
<dbReference type="PANTHER" id="PTHR46579">
    <property type="entry name" value="F5/8 TYPE C DOMAIN-CONTAINING PROTEIN-RELATED"/>
    <property type="match status" value="1"/>
</dbReference>
<dbReference type="PANTHER" id="PTHR46579:SF1">
    <property type="entry name" value="F5_8 TYPE C DOMAIN-CONTAINING PROTEIN"/>
    <property type="match status" value="1"/>
</dbReference>